<dbReference type="InterPro" id="IPR037066">
    <property type="entry name" value="Plug_dom_sf"/>
</dbReference>
<protein>
    <submittedName>
        <fullName evidence="18">TonB-dependent siderophore receptor</fullName>
    </submittedName>
</protein>
<evidence type="ECO:0000256" key="13">
    <source>
        <dbReference type="ARBA" id="ARBA00023237"/>
    </source>
</evidence>
<dbReference type="PANTHER" id="PTHR32552">
    <property type="entry name" value="FERRICHROME IRON RECEPTOR-RELATED"/>
    <property type="match status" value="1"/>
</dbReference>
<evidence type="ECO:0000259" key="16">
    <source>
        <dbReference type="Pfam" id="PF00593"/>
    </source>
</evidence>
<evidence type="ECO:0000256" key="8">
    <source>
        <dbReference type="ARBA" id="ARBA00023004"/>
    </source>
</evidence>
<proteinExistence type="inferred from homology"/>
<dbReference type="EMBL" id="JBHSDU010000015">
    <property type="protein sequence ID" value="MFC4313887.1"/>
    <property type="molecule type" value="Genomic_DNA"/>
</dbReference>
<keyword evidence="5" id="KW-0410">Iron transport</keyword>
<dbReference type="Pfam" id="PF07715">
    <property type="entry name" value="Plug"/>
    <property type="match status" value="1"/>
</dbReference>
<dbReference type="SUPFAM" id="SSF56935">
    <property type="entry name" value="Porins"/>
    <property type="match status" value="1"/>
</dbReference>
<feature type="domain" description="TonB-dependent receptor-like beta-barrel" evidence="16">
    <location>
        <begin position="233"/>
        <end position="669"/>
    </location>
</feature>
<dbReference type="InterPro" id="IPR000531">
    <property type="entry name" value="Beta-barrel_TonB"/>
</dbReference>
<evidence type="ECO:0000256" key="12">
    <source>
        <dbReference type="ARBA" id="ARBA00023170"/>
    </source>
</evidence>
<comment type="subcellular location">
    <subcellularLocation>
        <location evidence="1 14">Cell outer membrane</location>
        <topology evidence="1 14">Multi-pass membrane protein</topology>
    </subcellularLocation>
</comment>
<dbReference type="InterPro" id="IPR010105">
    <property type="entry name" value="TonB_sidphr_rcpt"/>
</dbReference>
<evidence type="ECO:0000256" key="1">
    <source>
        <dbReference type="ARBA" id="ARBA00004571"/>
    </source>
</evidence>
<keyword evidence="7" id="KW-0732">Signal</keyword>
<gene>
    <name evidence="18" type="ORF">ACFPN2_32735</name>
</gene>
<evidence type="ECO:0000256" key="2">
    <source>
        <dbReference type="ARBA" id="ARBA00009810"/>
    </source>
</evidence>
<dbReference type="RefSeq" id="WP_380604613.1">
    <property type="nucleotide sequence ID" value="NZ_JBHSDU010000015.1"/>
</dbReference>
<dbReference type="Proteomes" id="UP001595904">
    <property type="component" value="Unassembled WGS sequence"/>
</dbReference>
<evidence type="ECO:0000256" key="4">
    <source>
        <dbReference type="ARBA" id="ARBA00022452"/>
    </source>
</evidence>
<keyword evidence="4 14" id="KW-1134">Transmembrane beta strand</keyword>
<comment type="caution">
    <text evidence="18">The sequence shown here is derived from an EMBL/GenBank/DDBJ whole genome shotgun (WGS) entry which is preliminary data.</text>
</comment>
<keyword evidence="13 14" id="KW-0998">Cell outer membrane</keyword>
<evidence type="ECO:0000259" key="17">
    <source>
        <dbReference type="Pfam" id="PF07715"/>
    </source>
</evidence>
<dbReference type="Gene3D" id="2.170.130.10">
    <property type="entry name" value="TonB-dependent receptor, plug domain"/>
    <property type="match status" value="1"/>
</dbReference>
<dbReference type="PANTHER" id="PTHR32552:SF68">
    <property type="entry name" value="FERRICHROME OUTER MEMBRANE TRANSPORTER_PHAGE RECEPTOR"/>
    <property type="match status" value="1"/>
</dbReference>
<accession>A0ABV8T3U9</accession>
<dbReference type="CDD" id="cd01347">
    <property type="entry name" value="ligand_gated_channel"/>
    <property type="match status" value="1"/>
</dbReference>
<evidence type="ECO:0000256" key="5">
    <source>
        <dbReference type="ARBA" id="ARBA00022496"/>
    </source>
</evidence>
<evidence type="ECO:0000313" key="19">
    <source>
        <dbReference type="Proteomes" id="UP001595904"/>
    </source>
</evidence>
<evidence type="ECO:0000256" key="3">
    <source>
        <dbReference type="ARBA" id="ARBA00022448"/>
    </source>
</evidence>
<dbReference type="NCBIfam" id="TIGR01783">
    <property type="entry name" value="TonB-siderophor"/>
    <property type="match status" value="1"/>
</dbReference>
<keyword evidence="6 14" id="KW-0812">Transmembrane</keyword>
<reference evidence="19" key="1">
    <citation type="journal article" date="2019" name="Int. J. Syst. Evol. Microbiol.">
        <title>The Global Catalogue of Microorganisms (GCM) 10K type strain sequencing project: providing services to taxonomists for standard genome sequencing and annotation.</title>
        <authorList>
            <consortium name="The Broad Institute Genomics Platform"/>
            <consortium name="The Broad Institute Genome Sequencing Center for Infectious Disease"/>
            <person name="Wu L."/>
            <person name="Ma J."/>
        </authorList>
    </citation>
    <scope>NUCLEOTIDE SEQUENCE [LARGE SCALE GENOMIC DNA]</scope>
    <source>
        <strain evidence="19">CGMCC 1.10759</strain>
    </source>
</reference>
<keyword evidence="19" id="KW-1185">Reference proteome</keyword>
<dbReference type="InterPro" id="IPR012910">
    <property type="entry name" value="Plug_dom"/>
</dbReference>
<keyword evidence="11 14" id="KW-0472">Membrane</keyword>
<feature type="domain" description="TonB-dependent receptor plug" evidence="17">
    <location>
        <begin position="59"/>
        <end position="157"/>
    </location>
</feature>
<evidence type="ECO:0000256" key="11">
    <source>
        <dbReference type="ARBA" id="ARBA00023136"/>
    </source>
</evidence>
<comment type="similarity">
    <text evidence="2 14 15">Belongs to the TonB-dependent receptor family.</text>
</comment>
<evidence type="ECO:0000256" key="7">
    <source>
        <dbReference type="ARBA" id="ARBA00022729"/>
    </source>
</evidence>
<dbReference type="Gene3D" id="2.40.170.20">
    <property type="entry name" value="TonB-dependent receptor, beta-barrel domain"/>
    <property type="match status" value="1"/>
</dbReference>
<keyword evidence="9" id="KW-0406">Ion transport</keyword>
<dbReference type="InterPro" id="IPR036942">
    <property type="entry name" value="Beta-barrel_TonB_sf"/>
</dbReference>
<dbReference type="InterPro" id="IPR039426">
    <property type="entry name" value="TonB-dep_rcpt-like"/>
</dbReference>
<evidence type="ECO:0000313" key="18">
    <source>
        <dbReference type="EMBL" id="MFC4313887.1"/>
    </source>
</evidence>
<keyword evidence="12 18" id="KW-0675">Receptor</keyword>
<dbReference type="Pfam" id="PF00593">
    <property type="entry name" value="TonB_dep_Rec_b-barrel"/>
    <property type="match status" value="1"/>
</dbReference>
<organism evidence="18 19">
    <name type="scientific">Steroidobacter flavus</name>
    <dbReference type="NCBI Taxonomy" id="1842136"/>
    <lineage>
        <taxon>Bacteria</taxon>
        <taxon>Pseudomonadati</taxon>
        <taxon>Pseudomonadota</taxon>
        <taxon>Gammaproteobacteria</taxon>
        <taxon>Steroidobacterales</taxon>
        <taxon>Steroidobacteraceae</taxon>
        <taxon>Steroidobacter</taxon>
    </lineage>
</organism>
<evidence type="ECO:0000256" key="6">
    <source>
        <dbReference type="ARBA" id="ARBA00022692"/>
    </source>
</evidence>
<evidence type="ECO:0000256" key="14">
    <source>
        <dbReference type="PROSITE-ProRule" id="PRU01360"/>
    </source>
</evidence>
<keyword evidence="3 14" id="KW-0813">Transport</keyword>
<sequence>MIDRTLHGAVLTSIGAFAMCAQASAQDTKSGPALEEIVVTGYRFLNEDTSGTTNLPLPIEEVPQSISLISNDFLKAADIKSLGEVAQYTPGAIYSGNTEGYRTTVKLRGFSPGEAVDGLPLGGGDAISEYDYAVVDRLEIVKGPSSVVYGASSPGGIVNIVTKKARPETAEYLSLDIGMWNNYRVEGQAGGAVDSEGRISVIGVGAYEQGDSFMDVMNHDRTVLYGGVDIAITDSVSAYVRSSFESNTRTSFDGIPTFADGTPAPVPRSFFIGSDDPRFELQTDRSYVNAGLDWDVTELWSIAVKTNYTRSDHKGAAAYAGELQDNGDIFLSVDEDLRSTHELFAAGITSIYKLDRLGLSESFISLGAVYNDHEWNAARRLYFVADPANIFDGVQAISNAYESEPVPGLIRRPHQEDSLLTYSAQAVLKVIDPLTVLLGASYSGTDYEFYSTTLPRSEYEYSGEVSYRGGLTYEFAQGLNGYLSYSESFLPQTVRDVNENPLKPLIGEQKEVGVKYAPQGGRTLFTAALFEIVQSNKPEFDQVTELGDRFKPMGEVRHRGAELEVVGRLADRWQIHAGYAYLDPEITRNGEEPELVGKTITYLPNHTASAFASYELTDSFTLGAGVRYVDSVKTTYDSSVKDLPAYTIVDATASYIYQNWRFQLNAHNLFDEKYYINTYETVYYGNVVGEPANVSVSVRYEF</sequence>
<keyword evidence="10 15" id="KW-0798">TonB box</keyword>
<dbReference type="PROSITE" id="PS52016">
    <property type="entry name" value="TONB_DEPENDENT_REC_3"/>
    <property type="match status" value="1"/>
</dbReference>
<name>A0ABV8T3U9_9GAMM</name>
<evidence type="ECO:0000256" key="10">
    <source>
        <dbReference type="ARBA" id="ARBA00023077"/>
    </source>
</evidence>
<evidence type="ECO:0000256" key="15">
    <source>
        <dbReference type="RuleBase" id="RU003357"/>
    </source>
</evidence>
<evidence type="ECO:0000256" key="9">
    <source>
        <dbReference type="ARBA" id="ARBA00023065"/>
    </source>
</evidence>
<keyword evidence="8" id="KW-0408">Iron</keyword>